<feature type="transmembrane region" description="Helical" evidence="1">
    <location>
        <begin position="60"/>
        <end position="80"/>
    </location>
</feature>
<feature type="transmembrane region" description="Helical" evidence="1">
    <location>
        <begin position="86"/>
        <end position="105"/>
    </location>
</feature>
<dbReference type="AlphaFoldDB" id="R3W540"/>
<dbReference type="Proteomes" id="UP000013785">
    <property type="component" value="Unassembled WGS sequence"/>
</dbReference>
<dbReference type="EMBL" id="AJAT01000017">
    <property type="protein sequence ID" value="EOL42717.1"/>
    <property type="molecule type" value="Genomic_DNA"/>
</dbReference>
<dbReference type="InterPro" id="IPR017259">
    <property type="entry name" value="UCP037672"/>
</dbReference>
<evidence type="ECO:0008006" key="4">
    <source>
        <dbReference type="Google" id="ProtNLM"/>
    </source>
</evidence>
<gene>
    <name evidence="2" type="ORF">UC3_03070</name>
</gene>
<dbReference type="PATRIC" id="fig|1158610.3.peg.3054"/>
<proteinExistence type="predicted"/>
<name>R3W540_9ENTE</name>
<protein>
    <recommendedName>
        <fullName evidence="4">DUF3784 domain-containing protein</fullName>
    </recommendedName>
</protein>
<keyword evidence="1" id="KW-1133">Transmembrane helix</keyword>
<organism evidence="2 3">
    <name type="scientific">Enterococcus phoeniculicola ATCC BAA-412</name>
    <dbReference type="NCBI Taxonomy" id="1158610"/>
    <lineage>
        <taxon>Bacteria</taxon>
        <taxon>Bacillati</taxon>
        <taxon>Bacillota</taxon>
        <taxon>Bacilli</taxon>
        <taxon>Lactobacillales</taxon>
        <taxon>Enterococcaceae</taxon>
        <taxon>Enterococcus</taxon>
    </lineage>
</organism>
<dbReference type="OrthoDB" id="2082701at2"/>
<reference evidence="2 3" key="1">
    <citation type="submission" date="2013-02" db="EMBL/GenBank/DDBJ databases">
        <title>The Genome Sequence of Enterococcus phoeniculicola BAA-412.</title>
        <authorList>
            <consortium name="The Broad Institute Genome Sequencing Platform"/>
            <consortium name="The Broad Institute Genome Sequencing Center for Infectious Disease"/>
            <person name="Earl A.M."/>
            <person name="Gilmore M.S."/>
            <person name="Lebreton F."/>
            <person name="Walker B."/>
            <person name="Young S.K."/>
            <person name="Zeng Q."/>
            <person name="Gargeya S."/>
            <person name="Fitzgerald M."/>
            <person name="Haas B."/>
            <person name="Abouelleil A."/>
            <person name="Alvarado L."/>
            <person name="Arachchi H.M."/>
            <person name="Berlin A.M."/>
            <person name="Chapman S.B."/>
            <person name="Dewar J."/>
            <person name="Goldberg J."/>
            <person name="Griggs A."/>
            <person name="Gujja S."/>
            <person name="Hansen M."/>
            <person name="Howarth C."/>
            <person name="Imamovic A."/>
            <person name="Larimer J."/>
            <person name="McCowan C."/>
            <person name="Murphy C."/>
            <person name="Neiman D."/>
            <person name="Pearson M."/>
            <person name="Priest M."/>
            <person name="Roberts A."/>
            <person name="Saif S."/>
            <person name="Shea T."/>
            <person name="Sisk P."/>
            <person name="Sykes S."/>
            <person name="Wortman J."/>
            <person name="Nusbaum C."/>
            <person name="Birren B."/>
        </authorList>
    </citation>
    <scope>NUCLEOTIDE SEQUENCE [LARGE SCALE GENOMIC DNA]</scope>
    <source>
        <strain evidence="2 3">ATCC BAA-412</strain>
    </source>
</reference>
<evidence type="ECO:0000313" key="2">
    <source>
        <dbReference type="EMBL" id="EOL42717.1"/>
    </source>
</evidence>
<comment type="caution">
    <text evidence="2">The sequence shown here is derived from an EMBL/GenBank/DDBJ whole genome shotgun (WGS) entry which is preliminary data.</text>
</comment>
<keyword evidence="1" id="KW-0812">Transmembrane</keyword>
<evidence type="ECO:0000313" key="3">
    <source>
        <dbReference type="Proteomes" id="UP000013785"/>
    </source>
</evidence>
<feature type="transmembrane region" description="Helical" evidence="1">
    <location>
        <begin position="6"/>
        <end position="25"/>
    </location>
</feature>
<keyword evidence="1" id="KW-0472">Membrane</keyword>
<keyword evidence="3" id="KW-1185">Reference proteome</keyword>
<dbReference type="HOGENOM" id="CLU_2093073_0_0_9"/>
<accession>R3W540</accession>
<dbReference type="RefSeq" id="WP_010769704.1">
    <property type="nucleotide sequence ID" value="NZ_ASWE01000001.1"/>
</dbReference>
<evidence type="ECO:0000256" key="1">
    <source>
        <dbReference type="SAM" id="Phobius"/>
    </source>
</evidence>
<sequence>MFINIIIFCVLLIFALVSFVLGYHFSKGQWLMFIAGYNDLPKEKRERLDKKVLSKESSKTAYVAGIYLLIQGAMLEFLLFDIVKGMFVSIILLGAPFLFFLIYMIKRAFQWSKMIK</sequence>
<dbReference type="Pfam" id="PF12650">
    <property type="entry name" value="DUF3784"/>
    <property type="match status" value="1"/>
</dbReference>